<keyword evidence="1" id="KW-1133">Transmembrane helix</keyword>
<dbReference type="Pfam" id="PF07811">
    <property type="entry name" value="TadE"/>
    <property type="match status" value="1"/>
</dbReference>
<evidence type="ECO:0000313" key="4">
    <source>
        <dbReference type="Proteomes" id="UP001271780"/>
    </source>
</evidence>
<dbReference type="InterPro" id="IPR012495">
    <property type="entry name" value="TadE-like_dom"/>
</dbReference>
<comment type="caution">
    <text evidence="3">The sequence shown here is derived from an EMBL/GenBank/DDBJ whole genome shotgun (WGS) entry which is preliminary data.</text>
</comment>
<organism evidence="3 4">
    <name type="scientific">Mesorhizobium dulcispinae</name>
    <dbReference type="NCBI Taxonomy" id="3072316"/>
    <lineage>
        <taxon>Bacteria</taxon>
        <taxon>Pseudomonadati</taxon>
        <taxon>Pseudomonadota</taxon>
        <taxon>Alphaproteobacteria</taxon>
        <taxon>Hyphomicrobiales</taxon>
        <taxon>Phyllobacteriaceae</taxon>
        <taxon>Mesorhizobium</taxon>
    </lineage>
</organism>
<keyword evidence="1" id="KW-0472">Membrane</keyword>
<sequence>MSITLLKQRTLIFNHSIQLGASFGCSSRFQFLQAGFGILRTMLKNRKFLAPCFRFRADAAGTSAVEFAMLAPIFILLLLGMVAYGIYFGASHSVQQIAADAARTAIAGLNQTERQALVTDFINHDVQGYPFVDPQKLTVDAKDSAVDGSQFVVSVSYDARNLPIWNLFHNLPLPGTTIQRQSTIRVGGI</sequence>
<name>A0ABU4XMA9_9HYPH</name>
<dbReference type="PROSITE" id="PS51257">
    <property type="entry name" value="PROKAR_LIPOPROTEIN"/>
    <property type="match status" value="1"/>
</dbReference>
<reference evidence="3 4" key="1">
    <citation type="submission" date="2023-08" db="EMBL/GenBank/DDBJ databases">
        <title>Implementing the SeqCode for naming new Mesorhizobium species isolated from Vachellia karroo root nodules.</title>
        <authorList>
            <person name="Van Lill M."/>
        </authorList>
    </citation>
    <scope>NUCLEOTIDE SEQUENCE [LARGE SCALE GENOMIC DNA]</scope>
    <source>
        <strain evidence="3 4">VK23A</strain>
    </source>
</reference>
<evidence type="ECO:0000256" key="1">
    <source>
        <dbReference type="SAM" id="Phobius"/>
    </source>
</evidence>
<keyword evidence="1" id="KW-0812">Transmembrane</keyword>
<feature type="domain" description="TadE-like" evidence="2">
    <location>
        <begin position="61"/>
        <end position="103"/>
    </location>
</feature>
<dbReference type="RefSeq" id="WP_320318611.1">
    <property type="nucleotide sequence ID" value="NZ_JAVIIX010000023.1"/>
</dbReference>
<evidence type="ECO:0000259" key="2">
    <source>
        <dbReference type="Pfam" id="PF07811"/>
    </source>
</evidence>
<dbReference type="EMBL" id="JAVIIZ010000024">
    <property type="protein sequence ID" value="MDX8475889.1"/>
    <property type="molecule type" value="Genomic_DNA"/>
</dbReference>
<accession>A0ABU4XMA9</accession>
<proteinExistence type="predicted"/>
<protein>
    <submittedName>
        <fullName evidence="3">Pilus assembly protein</fullName>
    </submittedName>
</protein>
<evidence type="ECO:0000313" key="3">
    <source>
        <dbReference type="EMBL" id="MDX8475889.1"/>
    </source>
</evidence>
<feature type="transmembrane region" description="Helical" evidence="1">
    <location>
        <begin position="64"/>
        <end position="87"/>
    </location>
</feature>
<dbReference type="Proteomes" id="UP001271780">
    <property type="component" value="Unassembled WGS sequence"/>
</dbReference>
<keyword evidence="4" id="KW-1185">Reference proteome</keyword>
<gene>
    <name evidence="3" type="ORF">RFM27_27780</name>
</gene>